<gene>
    <name evidence="6" type="ORF">EZJ58_5073</name>
</gene>
<dbReference type="SUPFAM" id="SSF53474">
    <property type="entry name" value="alpha/beta-Hydrolases"/>
    <property type="match status" value="1"/>
</dbReference>
<comment type="similarity">
    <text evidence="1">Belongs to the peptidase S33 family.</text>
</comment>
<dbReference type="InterPro" id="IPR029058">
    <property type="entry name" value="AB_hydrolase_fold"/>
</dbReference>
<evidence type="ECO:0000256" key="4">
    <source>
        <dbReference type="PIRSR" id="PIRSR001112-1"/>
    </source>
</evidence>
<comment type="caution">
    <text evidence="6">The sequence shown here is derived from an EMBL/GenBank/DDBJ whole genome shotgun (WGS) entry which is preliminary data.</text>
</comment>
<protein>
    <submittedName>
        <fullName evidence="6">Pimeloyl-ACP methyl ester carboxylesterase</fullName>
    </submittedName>
</protein>
<dbReference type="Proteomes" id="UP000294555">
    <property type="component" value="Unassembled WGS sequence"/>
</dbReference>
<dbReference type="Pfam" id="PF06441">
    <property type="entry name" value="EHN"/>
    <property type="match status" value="1"/>
</dbReference>
<feature type="active site" description="Nucleophile" evidence="4">
    <location>
        <position position="177"/>
    </location>
</feature>
<accession>A0A4R1NLE8</accession>
<dbReference type="InterPro" id="IPR000639">
    <property type="entry name" value="Epox_hydrolase-like"/>
</dbReference>
<dbReference type="Gene3D" id="3.40.50.1820">
    <property type="entry name" value="alpha/beta hydrolase"/>
    <property type="match status" value="1"/>
</dbReference>
<keyword evidence="3" id="KW-0378">Hydrolase</keyword>
<reference evidence="6 7" key="1">
    <citation type="submission" date="2019-02" db="EMBL/GenBank/DDBJ databases">
        <title>Investigation of anaerobic lignin degradation for improved lignocellulosic biofuels.</title>
        <authorList>
            <person name="Deangelis K."/>
        </authorList>
    </citation>
    <scope>NUCLEOTIDE SEQUENCE [LARGE SCALE GENOMIC DNA]</scope>
    <source>
        <strain evidence="6 7">159R</strain>
    </source>
</reference>
<evidence type="ECO:0000256" key="2">
    <source>
        <dbReference type="ARBA" id="ARBA00022797"/>
    </source>
</evidence>
<name>A0A4R1NLE8_9GAMM</name>
<dbReference type="AlphaFoldDB" id="A0A4R1NLE8"/>
<feature type="domain" description="Epoxide hydrolase N-terminal" evidence="5">
    <location>
        <begin position="3"/>
        <end position="108"/>
    </location>
</feature>
<dbReference type="EMBL" id="SJOI01000001">
    <property type="protein sequence ID" value="TCL06781.1"/>
    <property type="molecule type" value="Genomic_DNA"/>
</dbReference>
<evidence type="ECO:0000313" key="7">
    <source>
        <dbReference type="Proteomes" id="UP000294555"/>
    </source>
</evidence>
<dbReference type="PANTHER" id="PTHR21661">
    <property type="entry name" value="EPOXIDE HYDROLASE 1-RELATED"/>
    <property type="match status" value="1"/>
</dbReference>
<dbReference type="PRINTS" id="PR00412">
    <property type="entry name" value="EPOXHYDRLASE"/>
</dbReference>
<dbReference type="PANTHER" id="PTHR21661:SF35">
    <property type="entry name" value="EPOXIDE HYDROLASE"/>
    <property type="match status" value="1"/>
</dbReference>
<dbReference type="OrthoDB" id="9780765at2"/>
<dbReference type="PIRSF" id="PIRSF001112">
    <property type="entry name" value="Epoxide_hydrolase"/>
    <property type="match status" value="1"/>
</dbReference>
<feature type="active site" description="Proton donor" evidence="4">
    <location>
        <position position="306"/>
    </location>
</feature>
<dbReference type="GO" id="GO:0097176">
    <property type="term" value="P:epoxide metabolic process"/>
    <property type="evidence" value="ECO:0007669"/>
    <property type="project" value="TreeGrafter"/>
</dbReference>
<dbReference type="InterPro" id="IPR010497">
    <property type="entry name" value="Epoxide_hydro_N"/>
</dbReference>
<evidence type="ECO:0000256" key="3">
    <source>
        <dbReference type="ARBA" id="ARBA00022801"/>
    </source>
</evidence>
<evidence type="ECO:0000259" key="5">
    <source>
        <dbReference type="Pfam" id="PF06441"/>
    </source>
</evidence>
<keyword evidence="2" id="KW-0058">Aromatic hydrocarbons catabolism</keyword>
<feature type="active site" description="Proton acceptor" evidence="4">
    <location>
        <position position="360"/>
    </location>
</feature>
<dbReference type="GO" id="GO:0004301">
    <property type="term" value="F:epoxide hydrolase activity"/>
    <property type="evidence" value="ECO:0007669"/>
    <property type="project" value="TreeGrafter"/>
</dbReference>
<proteinExistence type="inferred from homology"/>
<organism evidence="6 7">
    <name type="scientific">Sodalis ligni</name>
    <dbReference type="NCBI Taxonomy" id="2697027"/>
    <lineage>
        <taxon>Bacteria</taxon>
        <taxon>Pseudomonadati</taxon>
        <taxon>Pseudomonadota</taxon>
        <taxon>Gammaproteobacteria</taxon>
        <taxon>Enterobacterales</taxon>
        <taxon>Bruguierivoracaceae</taxon>
        <taxon>Sodalis</taxon>
    </lineage>
</organism>
<sequence length="382" mass="42629">MAIQPFTLRIAQSELNDLKLRLAATRWIESIDDDSWREGTSLNFMRHLVDYWRDRFDWRAQEARLNAFPHFIAGVDGQQIHFIHQRGKGPSPMPLILTHGWPGSFVEMLDIIPYLTDPARFGGSESDAFDVIVPSLPGYGFSSAPTVPGVGAGQTAHLWAALMGKLGYGRFALQGGDLGAGVSSWLARLYSARVIGLHLNFIPGSYRPYIDDKQPLTEEEQDFAGQSAAWANEQGAYGHVQGTRPQSLAFALNDSPAGLAAWIAEKFRAWSDCDGDLEKAISLDVLLTNISLYWFTRTIGSSFRMYVEGRRNPLLLSAGERISPPLAVAHFPKELPMPPQSWVRRGYNLQRWSSMPHGGHFAALECPQELAADIRRFFNTLR</sequence>
<evidence type="ECO:0000313" key="6">
    <source>
        <dbReference type="EMBL" id="TCL06781.1"/>
    </source>
</evidence>
<keyword evidence="7" id="KW-1185">Reference proteome</keyword>
<dbReference type="InterPro" id="IPR016292">
    <property type="entry name" value="Epoxide_hydrolase"/>
</dbReference>
<evidence type="ECO:0000256" key="1">
    <source>
        <dbReference type="ARBA" id="ARBA00010088"/>
    </source>
</evidence>
<dbReference type="RefSeq" id="WP_132926452.1">
    <property type="nucleotide sequence ID" value="NZ_SJOI01000001.1"/>
</dbReference>